<organism evidence="2 3">
    <name type="scientific">Microbacterium plantarum</name>
    <dbReference type="NCBI Taxonomy" id="1816425"/>
    <lineage>
        <taxon>Bacteria</taxon>
        <taxon>Bacillati</taxon>
        <taxon>Actinomycetota</taxon>
        <taxon>Actinomycetes</taxon>
        <taxon>Micrococcales</taxon>
        <taxon>Microbacteriaceae</taxon>
        <taxon>Microbacterium</taxon>
    </lineage>
</organism>
<keyword evidence="1" id="KW-1133">Transmembrane helix</keyword>
<gene>
    <name evidence="2" type="ORF">AB7P39_14265</name>
</gene>
<feature type="transmembrane region" description="Helical" evidence="1">
    <location>
        <begin position="78"/>
        <end position="98"/>
    </location>
</feature>
<feature type="transmembrane region" description="Helical" evidence="1">
    <location>
        <begin position="139"/>
        <end position="161"/>
    </location>
</feature>
<dbReference type="RefSeq" id="WP_378719815.1">
    <property type="nucleotide sequence ID" value="NZ_JBHLHV010000002.1"/>
</dbReference>
<feature type="transmembrane region" description="Helical" evidence="1">
    <location>
        <begin position="110"/>
        <end position="132"/>
    </location>
</feature>
<keyword evidence="3" id="KW-1185">Reference proteome</keyword>
<dbReference type="EMBL" id="JBHLHV010000002">
    <property type="protein sequence ID" value="MFB8894010.1"/>
    <property type="molecule type" value="Genomic_DNA"/>
</dbReference>
<keyword evidence="1" id="KW-0812">Transmembrane</keyword>
<feature type="transmembrane region" description="Helical" evidence="1">
    <location>
        <begin position="181"/>
        <end position="200"/>
    </location>
</feature>
<protein>
    <submittedName>
        <fullName evidence="2">Uncharacterized protein</fullName>
    </submittedName>
</protein>
<sequence length="296" mass="31561">MNTRTVRLAGDDTAVVAVARAARDAIAVDRDLSNRLVPAVMRLARDRQAFIAVPPGAEESRPVPKATGSVSGDSSREVWPWVLGVGLLAVSTSASMFLPPVRGVVVEVELALPIVVIATALAVVLLPAAALLARSSRTYPAYVGMVMSAIVATVLAAMAVYRMIVGTASRGVPFAEEQLRLWFIAAGIMLIELVVLIVVLRRRHAAGAVPARPRAIAAGRRRTHIELRREAVRLASMTPRTAADAAALERRWLDGIAVIAPPPETGAQTRRLGPVAWFVWTHFDGDIDVTALRDGG</sequence>
<proteinExistence type="predicted"/>
<keyword evidence="1" id="KW-0472">Membrane</keyword>
<reference evidence="2 3" key="1">
    <citation type="submission" date="2024-08" db="EMBL/GenBank/DDBJ databases">
        <title>Heavy metals resistant antinobacteria isolated from wastewater.</title>
        <authorList>
            <person name="Roman Ponce B."/>
            <person name="Blanco Mercado M.A."/>
            <person name="Avila Aldana I.N."/>
            <person name="Morales Arrieta S."/>
        </authorList>
    </citation>
    <scope>NUCLEOTIDE SEQUENCE [LARGE SCALE GENOMIC DNA]</scope>
    <source>
        <strain evidence="3">sma-1</strain>
    </source>
</reference>
<evidence type="ECO:0000313" key="3">
    <source>
        <dbReference type="Proteomes" id="UP001589643"/>
    </source>
</evidence>
<dbReference type="Proteomes" id="UP001589643">
    <property type="component" value="Unassembled WGS sequence"/>
</dbReference>
<evidence type="ECO:0000313" key="2">
    <source>
        <dbReference type="EMBL" id="MFB8894010.1"/>
    </source>
</evidence>
<name>A0ABV5EVL0_9MICO</name>
<comment type="caution">
    <text evidence="2">The sequence shown here is derived from an EMBL/GenBank/DDBJ whole genome shotgun (WGS) entry which is preliminary data.</text>
</comment>
<evidence type="ECO:0000256" key="1">
    <source>
        <dbReference type="SAM" id="Phobius"/>
    </source>
</evidence>
<accession>A0ABV5EVL0</accession>